<feature type="region of interest" description="Disordered" evidence="1">
    <location>
        <begin position="1"/>
        <end position="21"/>
    </location>
</feature>
<dbReference type="Proteomes" id="UP001056425">
    <property type="component" value="Chromosome"/>
</dbReference>
<organism evidence="2 3">
    <name type="scientific">Thermococcus argininiproducens</name>
    <dbReference type="NCBI Taxonomy" id="2866384"/>
    <lineage>
        <taxon>Archaea</taxon>
        <taxon>Methanobacteriati</taxon>
        <taxon>Methanobacteriota</taxon>
        <taxon>Thermococci</taxon>
        <taxon>Thermococcales</taxon>
        <taxon>Thermococcaceae</taxon>
        <taxon>Thermococcus</taxon>
    </lineage>
</organism>
<evidence type="ECO:0000313" key="3">
    <source>
        <dbReference type="Proteomes" id="UP001056425"/>
    </source>
</evidence>
<dbReference type="RefSeq" id="WP_251949260.1">
    <property type="nucleotide sequence ID" value="NZ_CP080572.1"/>
</dbReference>
<gene>
    <name evidence="2" type="ORF">K1720_00440</name>
</gene>
<dbReference type="GeneID" id="72776765"/>
<evidence type="ECO:0000313" key="2">
    <source>
        <dbReference type="EMBL" id="USG99993.1"/>
    </source>
</evidence>
<proteinExistence type="predicted"/>
<accession>A0A9E7SCH3</accession>
<keyword evidence="3" id="KW-1185">Reference proteome</keyword>
<dbReference type="KEGG" id="thei:K1720_00440"/>
<reference evidence="2 3" key="1">
    <citation type="submission" date="2021-08" db="EMBL/GenBank/DDBJ databases">
        <title>Thermococcus onnuriiensis IOH2.</title>
        <authorList>
            <person name="Park Y.-J."/>
        </authorList>
    </citation>
    <scope>NUCLEOTIDE SEQUENCE [LARGE SCALE GENOMIC DNA]</scope>
    <source>
        <strain evidence="2 3">IOH2</strain>
    </source>
</reference>
<dbReference type="AlphaFoldDB" id="A0A9E7SCH3"/>
<name>A0A9E7SCH3_9EURY</name>
<evidence type="ECO:0000256" key="1">
    <source>
        <dbReference type="SAM" id="MobiDB-lite"/>
    </source>
</evidence>
<protein>
    <submittedName>
        <fullName evidence="2">Uncharacterized protein</fullName>
    </submittedName>
</protein>
<sequence length="53" mass="6122">MSGSVSTHGKRVKASNSTKRTWKRLHERHQIIIDGEVWALAKEKFANVSRIYI</sequence>
<dbReference type="EMBL" id="CP080572">
    <property type="protein sequence ID" value="USG99993.1"/>
    <property type="molecule type" value="Genomic_DNA"/>
</dbReference>